<dbReference type="GO" id="GO:0030234">
    <property type="term" value="F:enzyme regulator activity"/>
    <property type="evidence" value="ECO:0007669"/>
    <property type="project" value="TreeGrafter"/>
</dbReference>
<dbReference type="CDD" id="cd06339">
    <property type="entry name" value="PBP1_YraM_LppC_lipoprotein-like"/>
    <property type="match status" value="1"/>
</dbReference>
<sequence length="472" mass="49050">MPLDPPVARTLSARLRPAQCLVALLLVALLASCATTPSAGPATSAVRFAPAFANAATLARQDAALSGQARTDNAREIDRLLATLDDATLARDAAALPSGDPLYNFAGRALQRRGLPLPRPFDRGAQWRFDAGNRPPADSDGYRPPVKLAVLLPLSGNLATAAAPVRDGLLAGYYGERRRRPEIQFYDTTGTAAGATAAYARATAEGADFVVGPLGRDEVSALFQQPELATPMLVLNRGTVAPPDGKAGFSLAPEDDGIAAAEYVLARERKTALIIEGSDDNGRRASQAFRERFAERGGRVTRVISVPEAPGDLSAVLATASQEGADAVFLAVRGSTARALTPQLALAGLGGKTRVGTSQLTSGTGKPEEDMALDGIAFPTEAWTSRGVPALPAASVTGERVPTARGPAARLFAFGYDAWLLTAYLEKLATGINTDLQGATGRLQLDGFGNVVRTPSWSTFAGGRPAPIADGG</sequence>
<evidence type="ECO:0000256" key="2">
    <source>
        <dbReference type="SAM" id="SignalP"/>
    </source>
</evidence>
<dbReference type="InterPro" id="IPR028082">
    <property type="entry name" value="Peripla_BP_I"/>
</dbReference>
<dbReference type="PANTHER" id="PTHR38038">
    <property type="entry name" value="PENICILLIN-BINDING PROTEIN ACTIVATOR LPOA"/>
    <property type="match status" value="1"/>
</dbReference>
<dbReference type="Proteomes" id="UP000515838">
    <property type="component" value="Chromosome"/>
</dbReference>
<dbReference type="Gene3D" id="3.40.50.2300">
    <property type="match status" value="2"/>
</dbReference>
<evidence type="ECO:0000256" key="1">
    <source>
        <dbReference type="ARBA" id="ARBA00023136"/>
    </source>
</evidence>
<dbReference type="AlphaFoldDB" id="A0A7G9TCM3"/>
<dbReference type="InterPro" id="IPR007443">
    <property type="entry name" value="LpoA"/>
</dbReference>
<dbReference type="SUPFAM" id="SSF53822">
    <property type="entry name" value="Periplasmic binding protein-like I"/>
    <property type="match status" value="1"/>
</dbReference>
<protein>
    <submittedName>
        <fullName evidence="3">Penicillin-binding protein activator</fullName>
    </submittedName>
</protein>
<organism evidence="3 4">
    <name type="scientific">Pseudoxanthomonas mexicana</name>
    <dbReference type="NCBI Taxonomy" id="128785"/>
    <lineage>
        <taxon>Bacteria</taxon>
        <taxon>Pseudomonadati</taxon>
        <taxon>Pseudomonadota</taxon>
        <taxon>Gammaproteobacteria</taxon>
        <taxon>Lysobacterales</taxon>
        <taxon>Lysobacteraceae</taxon>
        <taxon>Pseudoxanthomonas</taxon>
    </lineage>
</organism>
<gene>
    <name evidence="3" type="ORF">IAE60_18520</name>
</gene>
<accession>A0A7G9TCM3</accession>
<evidence type="ECO:0000313" key="4">
    <source>
        <dbReference type="Proteomes" id="UP000515838"/>
    </source>
</evidence>
<reference evidence="3 4" key="1">
    <citation type="submission" date="2020-08" db="EMBL/GenBank/DDBJ databases">
        <title>Streptomycin Non-resistant strain, P. mexicana.</title>
        <authorList>
            <person name="Ganesh-Kumar S."/>
            <person name="Zhe T."/>
            <person name="Yu Z."/>
            <person name="Min Y."/>
        </authorList>
    </citation>
    <scope>NUCLEOTIDE SEQUENCE [LARGE SCALE GENOMIC DNA]</scope>
    <source>
        <strain evidence="3 4">GTZY2</strain>
    </source>
</reference>
<dbReference type="PANTHER" id="PTHR38038:SF1">
    <property type="entry name" value="PENICILLIN-BINDING PROTEIN ACTIVATOR LPOA"/>
    <property type="match status" value="1"/>
</dbReference>
<keyword evidence="1" id="KW-0472">Membrane</keyword>
<keyword evidence="2" id="KW-0732">Signal</keyword>
<dbReference type="Pfam" id="PF04348">
    <property type="entry name" value="LppC"/>
    <property type="match status" value="1"/>
</dbReference>
<dbReference type="GO" id="GO:0009252">
    <property type="term" value="P:peptidoglycan biosynthetic process"/>
    <property type="evidence" value="ECO:0007669"/>
    <property type="project" value="TreeGrafter"/>
</dbReference>
<feature type="chain" id="PRO_5028984211" evidence="2">
    <location>
        <begin position="40"/>
        <end position="472"/>
    </location>
</feature>
<dbReference type="GO" id="GO:0031241">
    <property type="term" value="C:periplasmic side of cell outer membrane"/>
    <property type="evidence" value="ECO:0007669"/>
    <property type="project" value="TreeGrafter"/>
</dbReference>
<dbReference type="EMBL" id="CP060731">
    <property type="protein sequence ID" value="QNN77848.1"/>
    <property type="molecule type" value="Genomic_DNA"/>
</dbReference>
<evidence type="ECO:0000313" key="3">
    <source>
        <dbReference type="EMBL" id="QNN77848.1"/>
    </source>
</evidence>
<feature type="signal peptide" evidence="2">
    <location>
        <begin position="1"/>
        <end position="39"/>
    </location>
</feature>
<name>A0A7G9TCM3_PSEMX</name>
<proteinExistence type="predicted"/>